<organism evidence="2 3">
    <name type="scientific">Suillus discolor</name>
    <dbReference type="NCBI Taxonomy" id="1912936"/>
    <lineage>
        <taxon>Eukaryota</taxon>
        <taxon>Fungi</taxon>
        <taxon>Dikarya</taxon>
        <taxon>Basidiomycota</taxon>
        <taxon>Agaricomycotina</taxon>
        <taxon>Agaricomycetes</taxon>
        <taxon>Agaricomycetidae</taxon>
        <taxon>Boletales</taxon>
        <taxon>Suillineae</taxon>
        <taxon>Suillaceae</taxon>
        <taxon>Suillus</taxon>
    </lineage>
</organism>
<dbReference type="Proteomes" id="UP000823399">
    <property type="component" value="Unassembled WGS sequence"/>
</dbReference>
<name>A0A9P7JND6_9AGAM</name>
<dbReference type="GeneID" id="64701099"/>
<feature type="chain" id="PRO_5040229456" description="Secreted protein" evidence="1">
    <location>
        <begin position="17"/>
        <end position="100"/>
    </location>
</feature>
<dbReference type="RefSeq" id="XP_041287228.1">
    <property type="nucleotide sequence ID" value="XM_041438840.1"/>
</dbReference>
<gene>
    <name evidence="2" type="ORF">F5147DRAFT_720823</name>
</gene>
<evidence type="ECO:0000256" key="1">
    <source>
        <dbReference type="SAM" id="SignalP"/>
    </source>
</evidence>
<keyword evidence="3" id="KW-1185">Reference proteome</keyword>
<accession>A0A9P7JND6</accession>
<evidence type="ECO:0008006" key="4">
    <source>
        <dbReference type="Google" id="ProtNLM"/>
    </source>
</evidence>
<proteinExistence type="predicted"/>
<sequence>MYRVLLLLFIAKTREGTTVVDEACYPLTRFGLLSTRWATYALRQLAPLVDHACSRHSLTPSSVEYKKTASKMKLPTTSLSEINSSSCLSASLLLLLCSSA</sequence>
<comment type="caution">
    <text evidence="2">The sequence shown here is derived from an EMBL/GenBank/DDBJ whole genome shotgun (WGS) entry which is preliminary data.</text>
</comment>
<reference evidence="2" key="1">
    <citation type="journal article" date="2020" name="New Phytol.">
        <title>Comparative genomics reveals dynamic genome evolution in host specialist ectomycorrhizal fungi.</title>
        <authorList>
            <person name="Lofgren L.A."/>
            <person name="Nguyen N.H."/>
            <person name="Vilgalys R."/>
            <person name="Ruytinx J."/>
            <person name="Liao H.L."/>
            <person name="Branco S."/>
            <person name="Kuo A."/>
            <person name="LaButti K."/>
            <person name="Lipzen A."/>
            <person name="Andreopoulos W."/>
            <person name="Pangilinan J."/>
            <person name="Riley R."/>
            <person name="Hundley H."/>
            <person name="Na H."/>
            <person name="Barry K."/>
            <person name="Grigoriev I.V."/>
            <person name="Stajich J.E."/>
            <person name="Kennedy P.G."/>
        </authorList>
    </citation>
    <scope>NUCLEOTIDE SEQUENCE</scope>
    <source>
        <strain evidence="2">FC423</strain>
    </source>
</reference>
<protein>
    <recommendedName>
        <fullName evidence="4">Secreted protein</fullName>
    </recommendedName>
</protein>
<evidence type="ECO:0000313" key="3">
    <source>
        <dbReference type="Proteomes" id="UP000823399"/>
    </source>
</evidence>
<evidence type="ECO:0000313" key="2">
    <source>
        <dbReference type="EMBL" id="KAG2093515.1"/>
    </source>
</evidence>
<keyword evidence="1" id="KW-0732">Signal</keyword>
<feature type="signal peptide" evidence="1">
    <location>
        <begin position="1"/>
        <end position="16"/>
    </location>
</feature>
<dbReference type="EMBL" id="JABBWM010000084">
    <property type="protein sequence ID" value="KAG2093515.1"/>
    <property type="molecule type" value="Genomic_DNA"/>
</dbReference>
<dbReference type="AlphaFoldDB" id="A0A9P7JND6"/>